<reference evidence="4" key="1">
    <citation type="submission" date="2019-01" db="EMBL/GenBank/DDBJ databases">
        <title>Cytophagaceae bacterium strain CAR-16.</title>
        <authorList>
            <person name="Chen W.-M."/>
        </authorList>
    </citation>
    <scope>NUCLEOTIDE SEQUENCE [LARGE SCALE GENOMIC DNA]</scope>
    <source>
        <strain evidence="4">CHR27</strain>
    </source>
</reference>
<dbReference type="PANTHER" id="PTHR30466">
    <property type="entry name" value="FLAVIN REDUCTASE"/>
    <property type="match status" value="1"/>
</dbReference>
<protein>
    <submittedName>
        <fullName evidence="3">Flavin reductase</fullName>
    </submittedName>
</protein>
<dbReference type="GO" id="GO:0010181">
    <property type="term" value="F:FMN binding"/>
    <property type="evidence" value="ECO:0007669"/>
    <property type="project" value="InterPro"/>
</dbReference>
<dbReference type="PANTHER" id="PTHR30466:SF1">
    <property type="entry name" value="FMN REDUCTASE (NADH) RUTF"/>
    <property type="match status" value="1"/>
</dbReference>
<dbReference type="AlphaFoldDB" id="A0A4V1N2V8"/>
<dbReference type="Proteomes" id="UP000290958">
    <property type="component" value="Unassembled WGS sequence"/>
</dbReference>
<evidence type="ECO:0000259" key="2">
    <source>
        <dbReference type="SMART" id="SM00903"/>
    </source>
</evidence>
<accession>A0A4V1N2V8</accession>
<comment type="caution">
    <text evidence="3">The sequence shown here is derived from an EMBL/GenBank/DDBJ whole genome shotgun (WGS) entry which is preliminary data.</text>
</comment>
<proteinExistence type="predicted"/>
<dbReference type="OrthoDB" id="9789254at2"/>
<keyword evidence="1" id="KW-0560">Oxidoreductase</keyword>
<dbReference type="RefSeq" id="WP_129405313.1">
    <property type="nucleotide sequence ID" value="NZ_SBKP01000029.1"/>
</dbReference>
<evidence type="ECO:0000313" key="3">
    <source>
        <dbReference type="EMBL" id="RXR23702.1"/>
    </source>
</evidence>
<dbReference type="InterPro" id="IPR050268">
    <property type="entry name" value="NADH-dep_flavin_reductase"/>
</dbReference>
<dbReference type="Pfam" id="PF01613">
    <property type="entry name" value="Flavin_Reduct"/>
    <property type="match status" value="1"/>
</dbReference>
<keyword evidence="4" id="KW-1185">Reference proteome</keyword>
<dbReference type="InterPro" id="IPR002563">
    <property type="entry name" value="Flavin_Rdtase-like_dom"/>
</dbReference>
<organism evidence="3 4">
    <name type="scientific">Sphingobium fluviale</name>
    <dbReference type="NCBI Taxonomy" id="2506423"/>
    <lineage>
        <taxon>Bacteria</taxon>
        <taxon>Pseudomonadati</taxon>
        <taxon>Pseudomonadota</taxon>
        <taxon>Alphaproteobacteria</taxon>
        <taxon>Sphingomonadales</taxon>
        <taxon>Sphingomonadaceae</taxon>
        <taxon>Sphingobium</taxon>
    </lineage>
</organism>
<gene>
    <name evidence="3" type="ORF">EQG66_15015</name>
</gene>
<evidence type="ECO:0000313" key="4">
    <source>
        <dbReference type="Proteomes" id="UP000290958"/>
    </source>
</evidence>
<dbReference type="Gene3D" id="2.30.110.10">
    <property type="entry name" value="Electron Transport, Fmn-binding Protein, Chain A"/>
    <property type="match status" value="1"/>
</dbReference>
<sequence>MVKGDGLNPTMMQVEQLPETGNNTSMSFLDAMACLATGVAVVACVDSGHPKGLLVSSLTPLSVDPPSMLFCIRKAAYCYAALSSSDRCSIAILSEADQIEAERFSRADRFKERFDSASWILPYGQPPELKGALISMSGNIDKVIDAGTHDIFIVNIDSIKGRSADPLVYFKRRFQKLANVA</sequence>
<dbReference type="GO" id="GO:0042602">
    <property type="term" value="F:riboflavin reductase (NADPH) activity"/>
    <property type="evidence" value="ECO:0007669"/>
    <property type="project" value="TreeGrafter"/>
</dbReference>
<dbReference type="EMBL" id="SBKP01000029">
    <property type="protein sequence ID" value="RXR23702.1"/>
    <property type="molecule type" value="Genomic_DNA"/>
</dbReference>
<evidence type="ECO:0000256" key="1">
    <source>
        <dbReference type="ARBA" id="ARBA00023002"/>
    </source>
</evidence>
<dbReference type="SUPFAM" id="SSF50475">
    <property type="entry name" value="FMN-binding split barrel"/>
    <property type="match status" value="1"/>
</dbReference>
<name>A0A4V1N2V8_9SPHN</name>
<dbReference type="SMART" id="SM00903">
    <property type="entry name" value="Flavin_Reduct"/>
    <property type="match status" value="1"/>
</dbReference>
<dbReference type="InterPro" id="IPR012349">
    <property type="entry name" value="Split_barrel_FMN-bd"/>
</dbReference>
<feature type="domain" description="Flavin reductase like" evidence="2">
    <location>
        <begin position="32"/>
        <end position="176"/>
    </location>
</feature>